<organism evidence="3 4">
    <name type="scientific">Saliterribacillus persicus</name>
    <dbReference type="NCBI Taxonomy" id="930114"/>
    <lineage>
        <taxon>Bacteria</taxon>
        <taxon>Bacillati</taxon>
        <taxon>Bacillota</taxon>
        <taxon>Bacilli</taxon>
        <taxon>Bacillales</taxon>
        <taxon>Bacillaceae</taxon>
        <taxon>Saliterribacillus</taxon>
    </lineage>
</organism>
<dbReference type="OrthoDB" id="1715058at2"/>
<reference evidence="3 4" key="1">
    <citation type="submission" date="2018-07" db="EMBL/GenBank/DDBJ databases">
        <title>Genomic Encyclopedia of Type Strains, Phase IV (KMG-IV): sequencing the most valuable type-strain genomes for metagenomic binning, comparative biology and taxonomic classification.</title>
        <authorList>
            <person name="Goeker M."/>
        </authorList>
    </citation>
    <scope>NUCLEOTIDE SEQUENCE [LARGE SCALE GENOMIC DNA]</scope>
    <source>
        <strain evidence="3 4">DSM 27696</strain>
    </source>
</reference>
<comment type="caution">
    <text evidence="3">The sequence shown here is derived from an EMBL/GenBank/DDBJ whole genome shotgun (WGS) entry which is preliminary data.</text>
</comment>
<gene>
    <name evidence="3" type="ORF">DFR57_10981</name>
</gene>
<evidence type="ECO:0000256" key="1">
    <source>
        <dbReference type="SAM" id="MobiDB-lite"/>
    </source>
</evidence>
<name>A0A368XK03_9BACI</name>
<dbReference type="RefSeq" id="WP_114353326.1">
    <property type="nucleotide sequence ID" value="NZ_QPJJ01000009.1"/>
</dbReference>
<feature type="region of interest" description="Disordered" evidence="1">
    <location>
        <begin position="30"/>
        <end position="49"/>
    </location>
</feature>
<feature type="domain" description="GerMN" evidence="2">
    <location>
        <begin position="262"/>
        <end position="351"/>
    </location>
</feature>
<protein>
    <submittedName>
        <fullName evidence="3">Germination protein M</fullName>
    </submittedName>
</protein>
<dbReference type="EMBL" id="QPJJ01000009">
    <property type="protein sequence ID" value="RCW66364.1"/>
    <property type="molecule type" value="Genomic_DNA"/>
</dbReference>
<dbReference type="Proteomes" id="UP000252585">
    <property type="component" value="Unassembled WGS sequence"/>
</dbReference>
<evidence type="ECO:0000259" key="2">
    <source>
        <dbReference type="SMART" id="SM00909"/>
    </source>
</evidence>
<sequence length="371" mass="40932">MKYSVLKLVLLTQLCLFLLVGCGIFEGEQTSENIDAPPETATIGDETLESEEIEVGMDDKESNEETEAEAGLDEVSEQKTISRQIYLLDESGLVVPHTVELPNPSSKEVAKQVLEHLVKDGPITSLLPSGYQAVLPAGTEINSLNLEANGTLVVDVSEDFKNYQAEEELKILEAMTYTLTQFENVNNIKLWINGEEQQVMPVNGTPIQEGYSRANGINIQSNDGLDIMESKAVTLYFPTQKDTAVNYVPVTTHINTENNNPYQSIVQALLKGPNFSSSLLNMINTGTTLTEDPVIHDGVLTLTFNENILSDSEKSMIAEEVMQVLVLSLTENEEVEAVEVNVENHDRLVNEAGESYDVPVSRDYFVPTENI</sequence>
<evidence type="ECO:0000313" key="4">
    <source>
        <dbReference type="Proteomes" id="UP000252585"/>
    </source>
</evidence>
<dbReference type="AlphaFoldDB" id="A0A368XK03"/>
<proteinExistence type="predicted"/>
<feature type="region of interest" description="Disordered" evidence="1">
    <location>
        <begin position="54"/>
        <end position="75"/>
    </location>
</feature>
<evidence type="ECO:0000313" key="3">
    <source>
        <dbReference type="EMBL" id="RCW66364.1"/>
    </source>
</evidence>
<dbReference type="Pfam" id="PF10646">
    <property type="entry name" value="Germane"/>
    <property type="match status" value="2"/>
</dbReference>
<dbReference type="InterPro" id="IPR019606">
    <property type="entry name" value="GerMN"/>
</dbReference>
<dbReference type="SMART" id="SM00909">
    <property type="entry name" value="Germane"/>
    <property type="match status" value="2"/>
</dbReference>
<dbReference type="PROSITE" id="PS51257">
    <property type="entry name" value="PROKAR_LIPOPROTEIN"/>
    <property type="match status" value="1"/>
</dbReference>
<keyword evidence="4" id="KW-1185">Reference proteome</keyword>
<feature type="domain" description="GerMN" evidence="2">
    <location>
        <begin position="110"/>
        <end position="201"/>
    </location>
</feature>
<accession>A0A368XK03</accession>